<feature type="chain" id="PRO_5038753455" evidence="3">
    <location>
        <begin position="35"/>
        <end position="259"/>
    </location>
</feature>
<feature type="compositionally biased region" description="Pro residues" evidence="2">
    <location>
        <begin position="57"/>
        <end position="67"/>
    </location>
</feature>
<feature type="compositionally biased region" description="Low complexity" evidence="2">
    <location>
        <begin position="36"/>
        <end position="56"/>
    </location>
</feature>
<dbReference type="PROSITE" id="PS51257">
    <property type="entry name" value="PROKAR_LIPOPROTEIN"/>
    <property type="match status" value="1"/>
</dbReference>
<dbReference type="InterPro" id="IPR005754">
    <property type="entry name" value="Sortase"/>
</dbReference>
<protein>
    <submittedName>
        <fullName evidence="4">Sortase family protein</fullName>
    </submittedName>
</protein>
<keyword evidence="3" id="KW-0732">Signal</keyword>
<proteinExistence type="predicted"/>
<feature type="compositionally biased region" description="Low complexity" evidence="2">
    <location>
        <begin position="99"/>
        <end position="114"/>
    </location>
</feature>
<accession>A0A3N1HTW6</accession>
<dbReference type="Proteomes" id="UP000276232">
    <property type="component" value="Unassembled WGS sequence"/>
</dbReference>
<reference evidence="4 5" key="1">
    <citation type="journal article" date="2015" name="Stand. Genomic Sci.">
        <title>Genomic Encyclopedia of Bacterial and Archaeal Type Strains, Phase III: the genomes of soil and plant-associated and newly described type strains.</title>
        <authorList>
            <person name="Whitman W.B."/>
            <person name="Woyke T."/>
            <person name="Klenk H.P."/>
            <person name="Zhou Y."/>
            <person name="Lilburn T.G."/>
            <person name="Beck B.J."/>
            <person name="De Vos P."/>
            <person name="Vandamme P."/>
            <person name="Eisen J.A."/>
            <person name="Garrity G."/>
            <person name="Hugenholtz P."/>
            <person name="Kyrpides N.C."/>
        </authorList>
    </citation>
    <scope>NUCLEOTIDE SEQUENCE [LARGE SCALE GENOMIC DNA]</scope>
    <source>
        <strain evidence="4 5">CECT 7306</strain>
    </source>
</reference>
<gene>
    <name evidence="4" type="ORF">EDC03_0470</name>
</gene>
<dbReference type="GO" id="GO:0016787">
    <property type="term" value="F:hydrolase activity"/>
    <property type="evidence" value="ECO:0007669"/>
    <property type="project" value="UniProtKB-KW"/>
</dbReference>
<dbReference type="RefSeq" id="WP_123378545.1">
    <property type="nucleotide sequence ID" value="NZ_RJKN01000001.1"/>
</dbReference>
<evidence type="ECO:0000313" key="4">
    <source>
        <dbReference type="EMBL" id="ROP45860.1"/>
    </source>
</evidence>
<dbReference type="SUPFAM" id="SSF63817">
    <property type="entry name" value="Sortase"/>
    <property type="match status" value="1"/>
</dbReference>
<evidence type="ECO:0000256" key="1">
    <source>
        <dbReference type="ARBA" id="ARBA00022801"/>
    </source>
</evidence>
<comment type="caution">
    <text evidence="4">The sequence shown here is derived from an EMBL/GenBank/DDBJ whole genome shotgun (WGS) entry which is preliminary data.</text>
</comment>
<organism evidence="4 5">
    <name type="scientific">Pseudokineococcus lusitanus</name>
    <dbReference type="NCBI Taxonomy" id="763993"/>
    <lineage>
        <taxon>Bacteria</taxon>
        <taxon>Bacillati</taxon>
        <taxon>Actinomycetota</taxon>
        <taxon>Actinomycetes</taxon>
        <taxon>Kineosporiales</taxon>
        <taxon>Kineosporiaceae</taxon>
        <taxon>Pseudokineococcus</taxon>
    </lineage>
</organism>
<dbReference type="CDD" id="cd05829">
    <property type="entry name" value="Sortase_F"/>
    <property type="match status" value="1"/>
</dbReference>
<dbReference type="InterPro" id="IPR042001">
    <property type="entry name" value="Sortase_F"/>
</dbReference>
<feature type="compositionally biased region" description="Low complexity" evidence="2">
    <location>
        <begin position="68"/>
        <end position="90"/>
    </location>
</feature>
<dbReference type="InParanoid" id="A0A3N1HTW6"/>
<evidence type="ECO:0000256" key="3">
    <source>
        <dbReference type="SAM" id="SignalP"/>
    </source>
</evidence>
<name>A0A3N1HTW6_9ACTN</name>
<evidence type="ECO:0000313" key="5">
    <source>
        <dbReference type="Proteomes" id="UP000276232"/>
    </source>
</evidence>
<dbReference type="InterPro" id="IPR023365">
    <property type="entry name" value="Sortase_dom-sf"/>
</dbReference>
<keyword evidence="5" id="KW-1185">Reference proteome</keyword>
<feature type="signal peptide" evidence="3">
    <location>
        <begin position="1"/>
        <end position="34"/>
    </location>
</feature>
<dbReference type="Gene3D" id="2.40.260.10">
    <property type="entry name" value="Sortase"/>
    <property type="match status" value="1"/>
</dbReference>
<dbReference type="Pfam" id="PF04203">
    <property type="entry name" value="Sortase"/>
    <property type="match status" value="1"/>
</dbReference>
<dbReference type="OrthoDB" id="525039at2"/>
<keyword evidence="1" id="KW-0378">Hydrolase</keyword>
<feature type="region of interest" description="Disordered" evidence="2">
    <location>
        <begin position="36"/>
        <end position="116"/>
    </location>
</feature>
<dbReference type="AlphaFoldDB" id="A0A3N1HTW6"/>
<sequence>MTPPPGRRAAGVGARRPAAAACLGLALLAVTACGAPATPGPGRAAAEPAPSASAAPTTPPATTPAPTFPTAEPGAAPGVVAAPIPTPAGTSAPQAEVSGAQAVPGPAGEAPAVPEGRRPVAVRVPAIGVDAPLVDLGVGGDGAIEVPTAAGDAGWLTTSSLPGERGPAVVAGHVALGGVPAVFADLDELAPGDDVVLVLEDGTEVPFSVDAVESFPKDAFPTDRVYGPTPAPVLRLVTCGGDVDPRTGHYVDNVVAYAS</sequence>
<evidence type="ECO:0000256" key="2">
    <source>
        <dbReference type="SAM" id="MobiDB-lite"/>
    </source>
</evidence>
<dbReference type="EMBL" id="RJKN01000001">
    <property type="protein sequence ID" value="ROP45860.1"/>
    <property type="molecule type" value="Genomic_DNA"/>
</dbReference>